<reference evidence="2 5" key="2">
    <citation type="submission" date="2022-09" db="EMBL/GenBank/DDBJ databases">
        <title>complete genome sequences of Clostridium tetani str. KHSU-234311-028 isolated from soil.</title>
        <authorList>
            <person name="Sekizuka T."/>
            <person name="Shitada C."/>
            <person name="Takahashi M."/>
            <person name="Kuroda M."/>
        </authorList>
    </citation>
    <scope>NUCLEOTIDE SEQUENCE [LARGE SCALE GENOMIC DNA]</scope>
    <source>
        <strain evidence="2 5">KHSU-234311-028</strain>
    </source>
</reference>
<evidence type="ECO:0000313" key="3">
    <source>
        <dbReference type="EMBL" id="RXI49446.1"/>
    </source>
</evidence>
<organism evidence="3 4">
    <name type="scientific">Clostridium tetani</name>
    <dbReference type="NCBI Taxonomy" id="1513"/>
    <lineage>
        <taxon>Bacteria</taxon>
        <taxon>Bacillati</taxon>
        <taxon>Bacillota</taxon>
        <taxon>Clostridia</taxon>
        <taxon>Eubacteriales</taxon>
        <taxon>Clostridiaceae</taxon>
        <taxon>Clostridium</taxon>
    </lineage>
</organism>
<keyword evidence="1" id="KW-1133">Transmembrane helix</keyword>
<dbReference type="Proteomes" id="UP001321763">
    <property type="component" value="Chromosome"/>
</dbReference>
<feature type="transmembrane region" description="Helical" evidence="1">
    <location>
        <begin position="6"/>
        <end position="25"/>
    </location>
</feature>
<dbReference type="NCBIfam" id="TIGR02532">
    <property type="entry name" value="IV_pilin_GFxxxE"/>
    <property type="match status" value="1"/>
</dbReference>
<dbReference type="Pfam" id="PF07963">
    <property type="entry name" value="N_methyl"/>
    <property type="match status" value="1"/>
</dbReference>
<dbReference type="EMBL" id="QMAP01000004">
    <property type="protein sequence ID" value="RXI49446.1"/>
    <property type="molecule type" value="Genomic_DNA"/>
</dbReference>
<dbReference type="RefSeq" id="WP_129030133.1">
    <property type="nucleotide sequence ID" value="NZ_AP026806.1"/>
</dbReference>
<dbReference type="EMBL" id="AP026818">
    <property type="protein sequence ID" value="BDR81308.1"/>
    <property type="molecule type" value="Genomic_DNA"/>
</dbReference>
<sequence>MKSGFTLIETIIAVSISFIVLLWGIKFLGIYTRIYKDTGYRCLQEFYINEAFIFIEEKVKEAEEVQIYTDNKGEKSIQLKFEGENNYIRKKEGKLVISYYKFNSPHNNNIILELEEFKLEQVDDLMYVTIKNKRGKGYTRCFCLKEKKVI</sequence>
<evidence type="ECO:0000256" key="1">
    <source>
        <dbReference type="SAM" id="Phobius"/>
    </source>
</evidence>
<evidence type="ECO:0000313" key="5">
    <source>
        <dbReference type="Proteomes" id="UP001321763"/>
    </source>
</evidence>
<dbReference type="InterPro" id="IPR012902">
    <property type="entry name" value="N_methyl_site"/>
</dbReference>
<keyword evidence="1" id="KW-0812">Transmembrane</keyword>
<evidence type="ECO:0000313" key="4">
    <source>
        <dbReference type="Proteomes" id="UP000290921"/>
    </source>
</evidence>
<dbReference type="AlphaFoldDB" id="A0A4V1LEU5"/>
<evidence type="ECO:0008006" key="6">
    <source>
        <dbReference type="Google" id="ProtNLM"/>
    </source>
</evidence>
<reference evidence="3 4" key="1">
    <citation type="submission" date="2018-06" db="EMBL/GenBank/DDBJ databases">
        <title>Genome conservation of Clostridium tetani.</title>
        <authorList>
            <person name="Bruggemann H."/>
            <person name="Popoff M.R."/>
        </authorList>
    </citation>
    <scope>NUCLEOTIDE SEQUENCE [LARGE SCALE GENOMIC DNA]</scope>
    <source>
        <strain evidence="3 4">2017.061</strain>
    </source>
</reference>
<dbReference type="Proteomes" id="UP000290921">
    <property type="component" value="Unassembled WGS sequence"/>
</dbReference>
<keyword evidence="1" id="KW-0472">Membrane</keyword>
<name>A0A4V1LEU5_CLOTA</name>
<accession>A0A4V1LEU5</accession>
<evidence type="ECO:0000313" key="2">
    <source>
        <dbReference type="EMBL" id="BDR81308.1"/>
    </source>
</evidence>
<protein>
    <recommendedName>
        <fullName evidence="6">Prepilin-type N-terminal cleavage/methylation domain-containing protein</fullName>
    </recommendedName>
</protein>
<proteinExistence type="predicted"/>
<gene>
    <name evidence="3" type="ORF">DP130_05165</name>
    <name evidence="2" type="ORF">K234311028_15540</name>
</gene>